<keyword evidence="13" id="KW-1185">Reference proteome</keyword>
<protein>
    <recommendedName>
        <fullName evidence="9">Beta-xylanase</fullName>
        <ecNumber evidence="9">3.2.1.8</ecNumber>
    </recommendedName>
</protein>
<name>A0A1Y2C6N9_9FUNG</name>
<dbReference type="Pfam" id="PF00331">
    <property type="entry name" value="Glyco_hydro_10"/>
    <property type="match status" value="1"/>
</dbReference>
<evidence type="ECO:0000256" key="6">
    <source>
        <dbReference type="ARBA" id="ARBA00023277"/>
    </source>
</evidence>
<dbReference type="InterPro" id="IPR044846">
    <property type="entry name" value="GH10"/>
</dbReference>
<dbReference type="InterPro" id="IPR001000">
    <property type="entry name" value="GH10_dom"/>
</dbReference>
<feature type="region of interest" description="Disordered" evidence="10">
    <location>
        <begin position="318"/>
        <end position="348"/>
    </location>
</feature>
<dbReference type="EMBL" id="MCOG01000119">
    <property type="protein sequence ID" value="ORY42703.1"/>
    <property type="molecule type" value="Genomic_DNA"/>
</dbReference>
<reference evidence="12 13" key="1">
    <citation type="submission" date="2016-08" db="EMBL/GenBank/DDBJ databases">
        <title>A Parts List for Fungal Cellulosomes Revealed by Comparative Genomics.</title>
        <authorList>
            <consortium name="DOE Joint Genome Institute"/>
            <person name="Haitjema C.H."/>
            <person name="Gilmore S.P."/>
            <person name="Henske J.K."/>
            <person name="Solomon K.V."/>
            <person name="De Groot R."/>
            <person name="Kuo A."/>
            <person name="Mondo S.J."/>
            <person name="Salamov A.A."/>
            <person name="Labutti K."/>
            <person name="Zhao Z."/>
            <person name="Chiniquy J."/>
            <person name="Barry K."/>
            <person name="Brewer H.M."/>
            <person name="Purvine S.O."/>
            <person name="Wright A.T."/>
            <person name="Boxma B."/>
            <person name="Van Alen T."/>
            <person name="Hackstein J.H."/>
            <person name="Baker S.E."/>
            <person name="Grigoriev I.V."/>
            <person name="O'Malley M.A."/>
        </authorList>
    </citation>
    <scope>NUCLEOTIDE SEQUENCE [LARGE SCALE GENOMIC DNA]</scope>
    <source>
        <strain evidence="12 13">G1</strain>
    </source>
</reference>
<dbReference type="STRING" id="1754190.A0A1Y2C6N9"/>
<gene>
    <name evidence="12" type="ORF">LY90DRAFT_458267</name>
</gene>
<proteinExistence type="inferred from homology"/>
<sequence length="348" mass="39637">MTSASLAFADVSLREAAHDFLIGVAANTNRFDSEAYLEATSQFNYMVAENGCKLSGIQYNQGVFDFSDCDAHYNKAVELGMKFRGHCLVWHSYQPQWFQDLKGEDLRKAIVEHITKVLTHYKGKIDTWDVVNEAIDDDDQGGWTLANNFINNEVPDLIELAFKTAREVDPSVKLFYNDFKRIKSVYTFVKDMKERGVPIDGVGWQYHVNIARYHKYEDVLDIMKKFGEIGVEVQITEMDVNGITEANDQDFELEAKIYEEALRACLNSGNCTGFLVWGVGDTDSWINGYPLLFDKNYAPKPAYYSLINVLKEYNGDDKEYDAEESEEGSSVEIIDDTTVTETVEDSEY</sequence>
<evidence type="ECO:0000256" key="8">
    <source>
        <dbReference type="ARBA" id="ARBA00023326"/>
    </source>
</evidence>
<comment type="caution">
    <text evidence="12">The sequence shown here is derived from an EMBL/GenBank/DDBJ whole genome shotgun (WGS) entry which is preliminary data.</text>
</comment>
<feature type="compositionally biased region" description="Acidic residues" evidence="10">
    <location>
        <begin position="318"/>
        <end position="335"/>
    </location>
</feature>
<evidence type="ECO:0000256" key="4">
    <source>
        <dbReference type="ARBA" id="ARBA00022729"/>
    </source>
</evidence>
<evidence type="ECO:0000256" key="3">
    <source>
        <dbReference type="ARBA" id="ARBA00022651"/>
    </source>
</evidence>
<evidence type="ECO:0000313" key="12">
    <source>
        <dbReference type="EMBL" id="ORY42703.1"/>
    </source>
</evidence>
<keyword evidence="4" id="KW-0732">Signal</keyword>
<evidence type="ECO:0000256" key="10">
    <source>
        <dbReference type="SAM" id="MobiDB-lite"/>
    </source>
</evidence>
<keyword evidence="7 9" id="KW-0326">Glycosidase</keyword>
<dbReference type="EC" id="3.2.1.8" evidence="9"/>
<comment type="similarity">
    <text evidence="2 9">Belongs to the glycosyl hydrolase 10 (cellulase F) family.</text>
</comment>
<evidence type="ECO:0000256" key="5">
    <source>
        <dbReference type="ARBA" id="ARBA00022801"/>
    </source>
</evidence>
<keyword evidence="3" id="KW-0858">Xylan degradation</keyword>
<accession>A0A1Y2C6N9</accession>
<dbReference type="SMART" id="SM00633">
    <property type="entry name" value="Glyco_10"/>
    <property type="match status" value="1"/>
</dbReference>
<dbReference type="GO" id="GO:0045493">
    <property type="term" value="P:xylan catabolic process"/>
    <property type="evidence" value="ECO:0007669"/>
    <property type="project" value="UniProtKB-KW"/>
</dbReference>
<dbReference type="SUPFAM" id="SSF51445">
    <property type="entry name" value="(Trans)glycosidases"/>
    <property type="match status" value="1"/>
</dbReference>
<dbReference type="PRINTS" id="PR00134">
    <property type="entry name" value="GLHYDRLASE10"/>
</dbReference>
<evidence type="ECO:0000256" key="1">
    <source>
        <dbReference type="ARBA" id="ARBA00000681"/>
    </source>
</evidence>
<dbReference type="Gene3D" id="3.20.20.80">
    <property type="entry name" value="Glycosidases"/>
    <property type="match status" value="1"/>
</dbReference>
<evidence type="ECO:0000256" key="9">
    <source>
        <dbReference type="RuleBase" id="RU361174"/>
    </source>
</evidence>
<dbReference type="PROSITE" id="PS51760">
    <property type="entry name" value="GH10_2"/>
    <property type="match status" value="1"/>
</dbReference>
<dbReference type="PANTHER" id="PTHR31490:SF88">
    <property type="entry name" value="BETA-XYLANASE"/>
    <property type="match status" value="1"/>
</dbReference>
<evidence type="ECO:0000256" key="2">
    <source>
        <dbReference type="ARBA" id="ARBA00007495"/>
    </source>
</evidence>
<dbReference type="Proteomes" id="UP000193920">
    <property type="component" value="Unassembled WGS sequence"/>
</dbReference>
<dbReference type="InterPro" id="IPR017853">
    <property type="entry name" value="GH"/>
</dbReference>
<organism evidence="12 13">
    <name type="scientific">Neocallimastix californiae</name>
    <dbReference type="NCBI Taxonomy" id="1754190"/>
    <lineage>
        <taxon>Eukaryota</taxon>
        <taxon>Fungi</taxon>
        <taxon>Fungi incertae sedis</taxon>
        <taxon>Chytridiomycota</taxon>
        <taxon>Chytridiomycota incertae sedis</taxon>
        <taxon>Neocallimastigomycetes</taxon>
        <taxon>Neocallimastigales</taxon>
        <taxon>Neocallimastigaceae</taxon>
        <taxon>Neocallimastix</taxon>
    </lineage>
</organism>
<evidence type="ECO:0000256" key="7">
    <source>
        <dbReference type="ARBA" id="ARBA00023295"/>
    </source>
</evidence>
<dbReference type="PANTHER" id="PTHR31490">
    <property type="entry name" value="GLYCOSYL HYDROLASE"/>
    <property type="match status" value="1"/>
</dbReference>
<feature type="domain" description="GH10" evidence="11">
    <location>
        <begin position="7"/>
        <end position="309"/>
    </location>
</feature>
<keyword evidence="6 9" id="KW-0119">Carbohydrate metabolism</keyword>
<evidence type="ECO:0000313" key="13">
    <source>
        <dbReference type="Proteomes" id="UP000193920"/>
    </source>
</evidence>
<dbReference type="OrthoDB" id="3055998at2759"/>
<evidence type="ECO:0000259" key="11">
    <source>
        <dbReference type="PROSITE" id="PS51760"/>
    </source>
</evidence>
<dbReference type="AlphaFoldDB" id="A0A1Y2C6N9"/>
<dbReference type="GO" id="GO:0031176">
    <property type="term" value="F:endo-1,4-beta-xylanase activity"/>
    <property type="evidence" value="ECO:0007669"/>
    <property type="project" value="UniProtKB-EC"/>
</dbReference>
<comment type="catalytic activity">
    <reaction evidence="1 9">
        <text>Endohydrolysis of (1-&gt;4)-beta-D-xylosidic linkages in xylans.</text>
        <dbReference type="EC" id="3.2.1.8"/>
    </reaction>
</comment>
<keyword evidence="5 9" id="KW-0378">Hydrolase</keyword>
<keyword evidence="8 9" id="KW-0624">Polysaccharide degradation</keyword>